<dbReference type="AlphaFoldDB" id="X1B1C1"/>
<sequence>TIRLALATFTASAATTWIGFYSLGFNVALPIIGTIVFVAFVYVVYPLLSHLSDLEYVVNRIYSRGLPLFFILQIAVLVGSLPI</sequence>
<accession>X1B1C1</accession>
<comment type="caution">
    <text evidence="2">The sequence shown here is derived from an EMBL/GenBank/DDBJ whole genome shotgun (WGS) entry which is preliminary data.</text>
</comment>
<feature type="transmembrane region" description="Helical" evidence="1">
    <location>
        <begin position="23"/>
        <end position="45"/>
    </location>
</feature>
<gene>
    <name evidence="2" type="ORF">S01H4_26985</name>
</gene>
<proteinExistence type="predicted"/>
<feature type="non-terminal residue" evidence="2">
    <location>
        <position position="1"/>
    </location>
</feature>
<evidence type="ECO:0000256" key="1">
    <source>
        <dbReference type="SAM" id="Phobius"/>
    </source>
</evidence>
<feature type="transmembrane region" description="Helical" evidence="1">
    <location>
        <begin position="65"/>
        <end position="82"/>
    </location>
</feature>
<name>X1B1C1_9ZZZZ</name>
<dbReference type="EMBL" id="BART01013100">
    <property type="protein sequence ID" value="GAG88750.1"/>
    <property type="molecule type" value="Genomic_DNA"/>
</dbReference>
<keyword evidence="1" id="KW-1133">Transmembrane helix</keyword>
<protein>
    <submittedName>
        <fullName evidence="2">Uncharacterized protein</fullName>
    </submittedName>
</protein>
<evidence type="ECO:0000313" key="2">
    <source>
        <dbReference type="EMBL" id="GAG88750.1"/>
    </source>
</evidence>
<keyword evidence="1" id="KW-0812">Transmembrane</keyword>
<keyword evidence="1" id="KW-0472">Membrane</keyword>
<reference evidence="2" key="1">
    <citation type="journal article" date="2014" name="Front. Microbiol.">
        <title>High frequency of phylogenetically diverse reductive dehalogenase-homologous genes in deep subseafloor sedimentary metagenomes.</title>
        <authorList>
            <person name="Kawai M."/>
            <person name="Futagami T."/>
            <person name="Toyoda A."/>
            <person name="Takaki Y."/>
            <person name="Nishi S."/>
            <person name="Hori S."/>
            <person name="Arai W."/>
            <person name="Tsubouchi T."/>
            <person name="Morono Y."/>
            <person name="Uchiyama I."/>
            <person name="Ito T."/>
            <person name="Fujiyama A."/>
            <person name="Inagaki F."/>
            <person name="Takami H."/>
        </authorList>
    </citation>
    <scope>NUCLEOTIDE SEQUENCE</scope>
    <source>
        <strain evidence="2">Expedition CK06-06</strain>
    </source>
</reference>
<organism evidence="2">
    <name type="scientific">marine sediment metagenome</name>
    <dbReference type="NCBI Taxonomy" id="412755"/>
    <lineage>
        <taxon>unclassified sequences</taxon>
        <taxon>metagenomes</taxon>
        <taxon>ecological metagenomes</taxon>
    </lineage>
</organism>